<evidence type="ECO:0000256" key="1">
    <source>
        <dbReference type="ARBA" id="ARBA00010458"/>
    </source>
</evidence>
<sequence length="164" mass="18253">MGKERRNSVEPLPISYSRMSQTRLVLPPDTNHMDTIFGGKVLAYIDEIAALTAMKHSGNVVVTASIDSVDFISSAQVGDALTLEAIVTSTGRTSMEVYVKVFADNLLLGKKVLTTESFLSMVAVDRDRNPTEVPGVIPETEEEYRLYETANSRKELRKNRMRLK</sequence>
<dbReference type="PANTHER" id="PTHR11049">
    <property type="entry name" value="ACYL COENZYME A THIOESTER HYDROLASE"/>
    <property type="match status" value="1"/>
</dbReference>
<proteinExistence type="inferred from homology"/>
<feature type="domain" description="HotDog ACOT-type" evidence="4">
    <location>
        <begin position="15"/>
        <end position="127"/>
    </location>
</feature>
<protein>
    <submittedName>
        <fullName evidence="5">Acyl-CoA hydrolase</fullName>
    </submittedName>
</protein>
<evidence type="ECO:0000313" key="6">
    <source>
        <dbReference type="Proteomes" id="UP001224359"/>
    </source>
</evidence>
<dbReference type="GO" id="GO:0016787">
    <property type="term" value="F:hydrolase activity"/>
    <property type="evidence" value="ECO:0007669"/>
    <property type="project" value="UniProtKB-KW"/>
</dbReference>
<evidence type="ECO:0000313" key="5">
    <source>
        <dbReference type="EMBL" id="MDQ0159469.1"/>
    </source>
</evidence>
<keyword evidence="2 3" id="KW-0378">Hydrolase</keyword>
<dbReference type="Proteomes" id="UP001224359">
    <property type="component" value="Unassembled WGS sequence"/>
</dbReference>
<dbReference type="RefSeq" id="WP_306975970.1">
    <property type="nucleotide sequence ID" value="NZ_JAUSTQ010000004.1"/>
</dbReference>
<evidence type="ECO:0000256" key="2">
    <source>
        <dbReference type="ARBA" id="ARBA00022801"/>
    </source>
</evidence>
<keyword evidence="6" id="KW-1185">Reference proteome</keyword>
<dbReference type="InterPro" id="IPR033120">
    <property type="entry name" value="HOTDOG_ACOT"/>
</dbReference>
<dbReference type="PROSITE" id="PS51770">
    <property type="entry name" value="HOTDOG_ACOT"/>
    <property type="match status" value="1"/>
</dbReference>
<comment type="caution">
    <text evidence="5">The sequence shown here is derived from an EMBL/GenBank/DDBJ whole genome shotgun (WGS) entry which is preliminary data.</text>
</comment>
<dbReference type="InterPro" id="IPR029069">
    <property type="entry name" value="HotDog_dom_sf"/>
</dbReference>
<dbReference type="PANTHER" id="PTHR11049:SF24">
    <property type="entry name" value="CYTOSOLIC ACYL COENZYME A THIOESTER HYDROLASE"/>
    <property type="match status" value="1"/>
</dbReference>
<dbReference type="EMBL" id="JAUSTQ010000004">
    <property type="protein sequence ID" value="MDQ0159469.1"/>
    <property type="molecule type" value="Genomic_DNA"/>
</dbReference>
<reference evidence="5 6" key="1">
    <citation type="submission" date="2023-07" db="EMBL/GenBank/DDBJ databases">
        <title>Genomic Encyclopedia of Type Strains, Phase IV (KMG-IV): sequencing the most valuable type-strain genomes for metagenomic binning, comparative biology and taxonomic classification.</title>
        <authorList>
            <person name="Goeker M."/>
        </authorList>
    </citation>
    <scope>NUCLEOTIDE SEQUENCE [LARGE SCALE GENOMIC DNA]</scope>
    <source>
        <strain evidence="5 6">DSM 16460</strain>
    </source>
</reference>
<accession>A0ABT9VEZ5</accession>
<dbReference type="CDD" id="cd03442">
    <property type="entry name" value="BFIT_BACH"/>
    <property type="match status" value="1"/>
</dbReference>
<comment type="similarity">
    <text evidence="1">Belongs to the acyl coenzyme A hydrolase family.</text>
</comment>
<dbReference type="Gene3D" id="3.10.129.10">
    <property type="entry name" value="Hotdog Thioesterase"/>
    <property type="match status" value="1"/>
</dbReference>
<gene>
    <name evidence="5" type="ORF">J2S77_001433</name>
</gene>
<evidence type="ECO:0000259" key="4">
    <source>
        <dbReference type="PROSITE" id="PS51770"/>
    </source>
</evidence>
<organism evidence="5 6">
    <name type="scientific">Alkalibacillus salilacus</name>
    <dbReference type="NCBI Taxonomy" id="284582"/>
    <lineage>
        <taxon>Bacteria</taxon>
        <taxon>Bacillati</taxon>
        <taxon>Bacillota</taxon>
        <taxon>Bacilli</taxon>
        <taxon>Bacillales</taxon>
        <taxon>Bacillaceae</taxon>
        <taxon>Alkalibacillus</taxon>
    </lineage>
</organism>
<evidence type="ECO:0000256" key="3">
    <source>
        <dbReference type="PROSITE-ProRule" id="PRU01106"/>
    </source>
</evidence>
<dbReference type="InterPro" id="IPR006683">
    <property type="entry name" value="Thioestr_dom"/>
</dbReference>
<dbReference type="SUPFAM" id="SSF54637">
    <property type="entry name" value="Thioesterase/thiol ester dehydrase-isomerase"/>
    <property type="match status" value="1"/>
</dbReference>
<name>A0ABT9VEZ5_9BACI</name>
<dbReference type="InterPro" id="IPR040170">
    <property type="entry name" value="Cytosol_ACT"/>
</dbReference>
<dbReference type="Pfam" id="PF03061">
    <property type="entry name" value="4HBT"/>
    <property type="match status" value="1"/>
</dbReference>